<dbReference type="Proteomes" id="UP000306229">
    <property type="component" value="Chromosome"/>
</dbReference>
<reference evidence="10 11" key="1">
    <citation type="submission" date="2019-05" db="EMBL/GenBank/DDBJ databases">
        <title>Algicella ahnfeltiae gen. nov., sp. nov., a novel marine bacterium of the family Flavobacteriaceae isolated from a red alga.</title>
        <authorList>
            <person name="Nedashkovskaya O.I."/>
            <person name="Kukhlevskiy A.D."/>
            <person name="Kim S.-G."/>
            <person name="Zhukova N.V."/>
            <person name="Mikhailov V.V."/>
        </authorList>
    </citation>
    <scope>NUCLEOTIDE SEQUENCE [LARGE SCALE GENOMIC DNA]</scope>
    <source>
        <strain evidence="10 11">10Alg115</strain>
    </source>
</reference>
<dbReference type="RefSeq" id="WP_138952557.1">
    <property type="nucleotide sequence ID" value="NZ_CP040749.1"/>
</dbReference>
<comment type="subcellular location">
    <subcellularLocation>
        <location evidence="1">Cell membrane</location>
        <topology evidence="1">Multi-pass membrane protein</topology>
    </subcellularLocation>
</comment>
<accession>A0A5B7TW95</accession>
<sequence>MKFLFDRDTWQEIYSSIRKNKLRTGITIIGVMWGIFLLVVLLGAARGVGNKFDTIFGDFATNSVFIWGQQSSMPFKGFQEGKQIRLKRADVGKIESEIKGIEYILPRNITNSLVVNETKTLTTGVFGDYPLLDLLQKKHMVFGRFINENDIINKKKVCVIENETYKQLFDKGINPLGTYLTINDISYQIVGLYKNQMRMGGPQGGIHIPFTTFQQVYNQADNIGWLMVTASEGFDIRQMEEDIKLMLRNIHSVHPEDERAFGSFNMGDQISKVTGFLTGMQFLTWFVGIATLIAGVFAIGNILLITVKERTNEIGIRRALGAKPAEIRRQIILESIFLTTIAGVLGIIFGGLILMIINAMVGQGDEATLVNPTVDIPVILIAFTTLVVLGTLIGLIPAQRAVSIRPIEALREE</sequence>
<keyword evidence="2" id="KW-1003">Cell membrane</keyword>
<evidence type="ECO:0000256" key="5">
    <source>
        <dbReference type="ARBA" id="ARBA00023136"/>
    </source>
</evidence>
<dbReference type="InterPro" id="IPR025857">
    <property type="entry name" value="MacB_PCD"/>
</dbReference>
<comment type="similarity">
    <text evidence="6">Belongs to the ABC-4 integral membrane protein family.</text>
</comment>
<dbReference type="OrthoDB" id="9770036at2"/>
<feature type="transmembrane region" description="Helical" evidence="7">
    <location>
        <begin position="377"/>
        <end position="396"/>
    </location>
</feature>
<evidence type="ECO:0000256" key="7">
    <source>
        <dbReference type="SAM" id="Phobius"/>
    </source>
</evidence>
<dbReference type="AlphaFoldDB" id="A0A5B7TW95"/>
<evidence type="ECO:0000259" key="8">
    <source>
        <dbReference type="Pfam" id="PF02687"/>
    </source>
</evidence>
<dbReference type="PANTHER" id="PTHR30572">
    <property type="entry name" value="MEMBRANE COMPONENT OF TRANSPORTER-RELATED"/>
    <property type="match status" value="1"/>
</dbReference>
<keyword evidence="4 7" id="KW-1133">Transmembrane helix</keyword>
<dbReference type="InterPro" id="IPR050250">
    <property type="entry name" value="Macrolide_Exporter_MacB"/>
</dbReference>
<keyword evidence="3 7" id="KW-0812">Transmembrane</keyword>
<protein>
    <submittedName>
        <fullName evidence="10">ABC transporter permease</fullName>
    </submittedName>
</protein>
<name>A0A5B7TW95_9FLAO</name>
<keyword evidence="11" id="KW-1185">Reference proteome</keyword>
<evidence type="ECO:0000256" key="2">
    <source>
        <dbReference type="ARBA" id="ARBA00022475"/>
    </source>
</evidence>
<dbReference type="Pfam" id="PF12704">
    <property type="entry name" value="MacB_PCD"/>
    <property type="match status" value="1"/>
</dbReference>
<evidence type="ECO:0000256" key="1">
    <source>
        <dbReference type="ARBA" id="ARBA00004651"/>
    </source>
</evidence>
<feature type="transmembrane region" description="Helical" evidence="7">
    <location>
        <begin position="282"/>
        <end position="307"/>
    </location>
</feature>
<keyword evidence="5 7" id="KW-0472">Membrane</keyword>
<dbReference type="Pfam" id="PF02687">
    <property type="entry name" value="FtsX"/>
    <property type="match status" value="1"/>
</dbReference>
<dbReference type="PANTHER" id="PTHR30572:SF4">
    <property type="entry name" value="ABC TRANSPORTER PERMEASE YTRF"/>
    <property type="match status" value="1"/>
</dbReference>
<evidence type="ECO:0000256" key="6">
    <source>
        <dbReference type="ARBA" id="ARBA00038076"/>
    </source>
</evidence>
<dbReference type="GO" id="GO:0022857">
    <property type="term" value="F:transmembrane transporter activity"/>
    <property type="evidence" value="ECO:0007669"/>
    <property type="project" value="TreeGrafter"/>
</dbReference>
<feature type="domain" description="ABC3 transporter permease C-terminal" evidence="8">
    <location>
        <begin position="286"/>
        <end position="404"/>
    </location>
</feature>
<evidence type="ECO:0000256" key="4">
    <source>
        <dbReference type="ARBA" id="ARBA00022989"/>
    </source>
</evidence>
<dbReference type="KEGG" id="fbe:FF125_14135"/>
<dbReference type="EMBL" id="CP040749">
    <property type="protein sequence ID" value="QCX41075.1"/>
    <property type="molecule type" value="Genomic_DNA"/>
</dbReference>
<dbReference type="InterPro" id="IPR003838">
    <property type="entry name" value="ABC3_permease_C"/>
</dbReference>
<feature type="domain" description="MacB-like periplasmic core" evidence="9">
    <location>
        <begin position="24"/>
        <end position="244"/>
    </location>
</feature>
<evidence type="ECO:0000259" key="9">
    <source>
        <dbReference type="Pfam" id="PF12704"/>
    </source>
</evidence>
<feature type="transmembrane region" description="Helical" evidence="7">
    <location>
        <begin position="336"/>
        <end position="357"/>
    </location>
</feature>
<evidence type="ECO:0000313" key="10">
    <source>
        <dbReference type="EMBL" id="QCX41075.1"/>
    </source>
</evidence>
<evidence type="ECO:0000256" key="3">
    <source>
        <dbReference type="ARBA" id="ARBA00022692"/>
    </source>
</evidence>
<evidence type="ECO:0000313" key="11">
    <source>
        <dbReference type="Proteomes" id="UP000306229"/>
    </source>
</evidence>
<gene>
    <name evidence="10" type="ORF">FF125_14135</name>
</gene>
<organism evidence="10 11">
    <name type="scientific">Aureibaculum algae</name>
    <dbReference type="NCBI Taxonomy" id="2584122"/>
    <lineage>
        <taxon>Bacteria</taxon>
        <taxon>Pseudomonadati</taxon>
        <taxon>Bacteroidota</taxon>
        <taxon>Flavobacteriia</taxon>
        <taxon>Flavobacteriales</taxon>
        <taxon>Flavobacteriaceae</taxon>
        <taxon>Aureibaculum</taxon>
    </lineage>
</organism>
<feature type="transmembrane region" description="Helical" evidence="7">
    <location>
        <begin position="25"/>
        <end position="45"/>
    </location>
</feature>
<dbReference type="GO" id="GO:0005886">
    <property type="term" value="C:plasma membrane"/>
    <property type="evidence" value="ECO:0007669"/>
    <property type="project" value="UniProtKB-SubCell"/>
</dbReference>
<proteinExistence type="inferred from homology"/>